<feature type="compositionally biased region" description="Basic residues" evidence="1">
    <location>
        <begin position="728"/>
        <end position="741"/>
    </location>
</feature>
<dbReference type="SUPFAM" id="SSF56112">
    <property type="entry name" value="Protein kinase-like (PK-like)"/>
    <property type="match status" value="1"/>
</dbReference>
<evidence type="ECO:0000256" key="1">
    <source>
        <dbReference type="SAM" id="MobiDB-lite"/>
    </source>
</evidence>
<feature type="compositionally biased region" description="Acidic residues" evidence="1">
    <location>
        <begin position="992"/>
        <end position="1013"/>
    </location>
</feature>
<feature type="compositionally biased region" description="Low complexity" evidence="1">
    <location>
        <begin position="701"/>
        <end position="719"/>
    </location>
</feature>
<dbReference type="InterPro" id="IPR011009">
    <property type="entry name" value="Kinase-like_dom_sf"/>
</dbReference>
<dbReference type="PANTHER" id="PTHR24359">
    <property type="entry name" value="SERINE/THREONINE-PROTEIN KINASE SBK1"/>
    <property type="match status" value="1"/>
</dbReference>
<feature type="region of interest" description="Disordered" evidence="1">
    <location>
        <begin position="992"/>
        <end position="1033"/>
    </location>
</feature>
<feature type="compositionally biased region" description="Basic and acidic residues" evidence="1">
    <location>
        <begin position="577"/>
        <end position="587"/>
    </location>
</feature>
<comment type="caution">
    <text evidence="3">The sequence shown here is derived from an EMBL/GenBank/DDBJ whole genome shotgun (WGS) entry which is preliminary data.</text>
</comment>
<dbReference type="Gene3D" id="1.10.510.10">
    <property type="entry name" value="Transferase(Phosphotransferase) domain 1"/>
    <property type="match status" value="1"/>
</dbReference>
<evidence type="ECO:0000313" key="3">
    <source>
        <dbReference type="EMBL" id="KAG4424027.1"/>
    </source>
</evidence>
<dbReference type="Pfam" id="PF00069">
    <property type="entry name" value="Pkinase"/>
    <property type="match status" value="1"/>
</dbReference>
<sequence>MAQHDENPELQAFHAFLRKNISYAVVDPNSASARRGFQSIKAIREYFEQNGGTRLRDLLLGVWYPEEPLVDPDDILQNYIAVFCILVELGRGTFVEHFSSWDLSDMKLPFDPGQSPPAHFPIVSDNPRFFRAFCDMQWKYCAPEFKYPMMNIHFEDQRILPIVSKELIAGGGSALLYRIRLHPWYNRLDPRKSSSSDPQANTYALKTYTAPDASVYYKNEVTAFRRLKQSQESSLIGFYGSFIQGNTFNIILEYADQGTLEHYLSENSPPSRGVDIVNFWESLFKAIWGLKCIHEVGGKGASDGPQILHGFHQDIKPANLLVCSNGAPSRYTWQFKLADLGLSHFNKITEGLGIALANDRQGTRTYGQSSRAENKRALTRYSGAPECYRGDDYTDRGNIKIEQGVDIWSLGCIFSEAAIWIAHGYNGIEEYRNSRRLATNHIDGFRESDCFHDGQDVLPVVHEWHFEAHTVLRQADFITKAVLSLVEHDMLVVPGYRASAQQLWGKSVTILQRAKDQLNQLNQLNLAHTSDISSGDVSIRSPRKTSPESPPSASGSRFRSSAVVVDATRAAHIAPGGRRDYSPDRLPSRKSTRTTQRSTSADFDGGSWQRSKVSFSNPENQYNGPHQSHHLVESPEQDDDSLRLQQQRPATTPSRSNKGSRPGSKYMHGEDDDNEMQYRGGTFGSSYPHATLPSRVRKETQSSTATTTTEEDSSTTAPTPKAPEPSPKSKRNASFKKSTKAKRNEPKQETKQEKPYLSVAKAGVWKAQSQAQTTLGFGSSKIRLGPTPEPLPHAYLLERLERRDHAFLVDNTSSMKPHWEEVIMLVGILAYMVKPYDSNGLELMCTNSSSKSITSKTSSKLVAYLEKTKPAGMSDISIRLNSILEQYKAKIHEVYGAGSRVTARARNDPKCDAETPIKNLVRKLLELKSEVSRKQVGIQFIYFGNNATGKARVEKLDDKIFIEGSDTQWDIVDTEPSTGNVWKMLLGAIDPYFDDSDDDDDDDDDEEENDHDDEEKPRNHSKGKGPTNGTYRQ</sequence>
<evidence type="ECO:0000313" key="4">
    <source>
        <dbReference type="Proteomes" id="UP000664132"/>
    </source>
</evidence>
<feature type="compositionally biased region" description="Basic and acidic residues" evidence="1">
    <location>
        <begin position="742"/>
        <end position="754"/>
    </location>
</feature>
<keyword evidence="4" id="KW-1185">Reference proteome</keyword>
<dbReference type="EMBL" id="JAFJYH010000026">
    <property type="protein sequence ID" value="KAG4424027.1"/>
    <property type="molecule type" value="Genomic_DNA"/>
</dbReference>
<feature type="compositionally biased region" description="Polar residues" evidence="1">
    <location>
        <begin position="608"/>
        <end position="626"/>
    </location>
</feature>
<dbReference type="Proteomes" id="UP000664132">
    <property type="component" value="Unassembled WGS sequence"/>
</dbReference>
<dbReference type="SMART" id="SM00220">
    <property type="entry name" value="S_TKc"/>
    <property type="match status" value="1"/>
</dbReference>
<feature type="compositionally biased region" description="Polar residues" evidence="1">
    <location>
        <begin position="649"/>
        <end position="659"/>
    </location>
</feature>
<reference evidence="3" key="1">
    <citation type="submission" date="2021-02" db="EMBL/GenBank/DDBJ databases">
        <title>Genome sequence Cadophora malorum strain M34.</title>
        <authorList>
            <person name="Stefanovic E."/>
            <person name="Vu D."/>
            <person name="Scully C."/>
            <person name="Dijksterhuis J."/>
            <person name="Roader J."/>
            <person name="Houbraken J."/>
        </authorList>
    </citation>
    <scope>NUCLEOTIDE SEQUENCE</scope>
    <source>
        <strain evidence="3">M34</strain>
    </source>
</reference>
<dbReference type="GO" id="GO:0004674">
    <property type="term" value="F:protein serine/threonine kinase activity"/>
    <property type="evidence" value="ECO:0007669"/>
    <property type="project" value="TreeGrafter"/>
</dbReference>
<name>A0A8H8BU53_9HELO</name>
<organism evidence="3 4">
    <name type="scientific">Cadophora malorum</name>
    <dbReference type="NCBI Taxonomy" id="108018"/>
    <lineage>
        <taxon>Eukaryota</taxon>
        <taxon>Fungi</taxon>
        <taxon>Dikarya</taxon>
        <taxon>Ascomycota</taxon>
        <taxon>Pezizomycotina</taxon>
        <taxon>Leotiomycetes</taxon>
        <taxon>Helotiales</taxon>
        <taxon>Ploettnerulaceae</taxon>
        <taxon>Cadophora</taxon>
    </lineage>
</organism>
<feature type="domain" description="Protein kinase" evidence="2">
    <location>
        <begin position="162"/>
        <end position="510"/>
    </location>
</feature>
<dbReference type="PROSITE" id="PS50011">
    <property type="entry name" value="PROTEIN_KINASE_DOM"/>
    <property type="match status" value="1"/>
</dbReference>
<evidence type="ECO:0000259" key="2">
    <source>
        <dbReference type="PROSITE" id="PS50011"/>
    </source>
</evidence>
<proteinExistence type="predicted"/>
<dbReference type="GO" id="GO:0005524">
    <property type="term" value="F:ATP binding"/>
    <property type="evidence" value="ECO:0007669"/>
    <property type="project" value="InterPro"/>
</dbReference>
<gene>
    <name evidence="3" type="ORF">IFR04_002869</name>
</gene>
<protein>
    <recommendedName>
        <fullName evidence="2">Protein kinase domain-containing protein</fullName>
    </recommendedName>
</protein>
<dbReference type="CDD" id="cd00180">
    <property type="entry name" value="PKc"/>
    <property type="match status" value="1"/>
</dbReference>
<dbReference type="InterPro" id="IPR000719">
    <property type="entry name" value="Prot_kinase_dom"/>
</dbReference>
<accession>A0A8H8BU53</accession>
<feature type="region of interest" description="Disordered" evidence="1">
    <location>
        <begin position="532"/>
        <end position="755"/>
    </location>
</feature>
<dbReference type="AlphaFoldDB" id="A0A8H8BU53"/>
<dbReference type="PANTHER" id="PTHR24359:SF1">
    <property type="entry name" value="INHIBITOR OF NUCLEAR FACTOR KAPPA-B KINASE EPSILON SUBUNIT HOMOLOG 1-RELATED"/>
    <property type="match status" value="1"/>
</dbReference>
<dbReference type="OrthoDB" id="5986190at2759"/>